<evidence type="ECO:0000256" key="1">
    <source>
        <dbReference type="ARBA" id="ARBA00004196"/>
    </source>
</evidence>
<keyword evidence="5" id="KW-0732">Signal</keyword>
<dbReference type="Gene3D" id="2.40.30.170">
    <property type="match status" value="1"/>
</dbReference>
<evidence type="ECO:0000313" key="11">
    <source>
        <dbReference type="EMBL" id="WCR01528.1"/>
    </source>
</evidence>
<feature type="coiled-coil region" evidence="3">
    <location>
        <begin position="101"/>
        <end position="165"/>
    </location>
</feature>
<name>A0AA45W655_9RHOB</name>
<dbReference type="GO" id="GO:0022857">
    <property type="term" value="F:transmembrane transporter activity"/>
    <property type="evidence" value="ECO:0007669"/>
    <property type="project" value="InterPro"/>
</dbReference>
<dbReference type="EMBL" id="FTOU01000011">
    <property type="protein sequence ID" value="SIS99219.1"/>
    <property type="molecule type" value="Genomic_DNA"/>
</dbReference>
<evidence type="ECO:0000313" key="12">
    <source>
        <dbReference type="Proteomes" id="UP000186216"/>
    </source>
</evidence>
<feature type="domain" description="Multidrug resistance protein MdtA-like barrel-sandwich hybrid" evidence="7">
    <location>
        <begin position="62"/>
        <end position="202"/>
    </location>
</feature>
<dbReference type="Pfam" id="PF25876">
    <property type="entry name" value="HH_MFP_RND"/>
    <property type="match status" value="1"/>
</dbReference>
<dbReference type="SUPFAM" id="SSF111369">
    <property type="entry name" value="HlyD-like secretion proteins"/>
    <property type="match status" value="1"/>
</dbReference>
<feature type="region of interest" description="Disordered" evidence="4">
    <location>
        <begin position="377"/>
        <end position="407"/>
    </location>
</feature>
<keyword evidence="3" id="KW-0175">Coiled coil</keyword>
<dbReference type="PANTHER" id="PTHR30158">
    <property type="entry name" value="ACRA/E-RELATED COMPONENT OF DRUG EFFLUX TRANSPORTER"/>
    <property type="match status" value="1"/>
</dbReference>
<evidence type="ECO:0000256" key="3">
    <source>
        <dbReference type="SAM" id="Coils"/>
    </source>
</evidence>
<sequence>MMPDFRFPICLGLAGLLMIAGPAAAQDAGQMPPKQVGVIELQLQDVPRVVTLPGRAVSGADATIRPRVNGIITDILYEAGRPLKQGDPMFQVDTTTYEANLSSAEAEVASAKATLIQAESAYERTQQLQGSGTTLAQVETARASMEQAQASVQSAEAALKLAQTDLDWTLVTSPIDGMASVAKVSVGDLVTSGQADALATVTRLDPIEVDILAPSAGMLATISDIRNGQLQMNEKLQATLTLETGQTYEAMGEMVAPGFSVSTSTGSVDTRFRFDNPHLLLLPGMFVRGQIEFGTMRAILVSQSAGTRDKTGKLTAWVIRDGKAEKRQLTDDGGYQNNWIVTDGVEAGELLAVDGLTGLTEGAEVVTVPVSFDENGVVRDTTAKNAPDDSAPGDASATETDDAPAAE</sequence>
<evidence type="ECO:0000256" key="4">
    <source>
        <dbReference type="SAM" id="MobiDB-lite"/>
    </source>
</evidence>
<dbReference type="Gene3D" id="2.40.50.100">
    <property type="match status" value="1"/>
</dbReference>
<comment type="similarity">
    <text evidence="2">Belongs to the membrane fusion protein (MFP) (TC 8.A.1) family.</text>
</comment>
<evidence type="ECO:0000256" key="5">
    <source>
        <dbReference type="SAM" id="SignalP"/>
    </source>
</evidence>
<dbReference type="Proteomes" id="UP001215549">
    <property type="component" value="Chromosome"/>
</dbReference>
<dbReference type="Proteomes" id="UP000186216">
    <property type="component" value="Unassembled WGS sequence"/>
</dbReference>
<evidence type="ECO:0000259" key="7">
    <source>
        <dbReference type="Pfam" id="PF25917"/>
    </source>
</evidence>
<evidence type="ECO:0000259" key="9">
    <source>
        <dbReference type="Pfam" id="PF25967"/>
    </source>
</evidence>
<dbReference type="Gene3D" id="1.10.287.470">
    <property type="entry name" value="Helix hairpin bin"/>
    <property type="match status" value="1"/>
</dbReference>
<evidence type="ECO:0000256" key="2">
    <source>
        <dbReference type="ARBA" id="ARBA00009477"/>
    </source>
</evidence>
<feature type="signal peptide" evidence="5">
    <location>
        <begin position="1"/>
        <end position="25"/>
    </location>
</feature>
<proteinExistence type="inferred from homology"/>
<dbReference type="InterPro" id="IPR058627">
    <property type="entry name" value="MdtA-like_C"/>
</dbReference>
<evidence type="ECO:0000259" key="6">
    <source>
        <dbReference type="Pfam" id="PF25876"/>
    </source>
</evidence>
<dbReference type="Pfam" id="PF25944">
    <property type="entry name" value="Beta-barrel_RND"/>
    <property type="match status" value="1"/>
</dbReference>
<feature type="compositionally biased region" description="Low complexity" evidence="4">
    <location>
        <begin position="388"/>
        <end position="397"/>
    </location>
</feature>
<dbReference type="InterPro" id="IPR058626">
    <property type="entry name" value="MdtA-like_b-barrel"/>
</dbReference>
<reference evidence="10 12" key="1">
    <citation type="submission" date="2017-01" db="EMBL/GenBank/DDBJ databases">
        <authorList>
            <person name="Varghese N."/>
            <person name="Submissions S."/>
        </authorList>
    </citation>
    <scope>NUCLEOTIDE SEQUENCE [LARGE SCALE GENOMIC DNA]</scope>
    <source>
        <strain evidence="10 12">DSM 18447</strain>
    </source>
</reference>
<dbReference type="GO" id="GO:0046677">
    <property type="term" value="P:response to antibiotic"/>
    <property type="evidence" value="ECO:0007669"/>
    <property type="project" value="TreeGrafter"/>
</dbReference>
<reference evidence="11 13" key="2">
    <citation type="submission" date="2021-01" db="EMBL/GenBank/DDBJ databases">
        <title>Biogeographic distribution of Paracoccus.</title>
        <authorList>
            <person name="Hollensteiner J."/>
            <person name="Leineberger J."/>
            <person name="Brinkhoff T."/>
            <person name="Daniel R."/>
        </authorList>
    </citation>
    <scope>NUCLEOTIDE SEQUENCE [LARGE SCALE GENOMIC DNA]</scope>
    <source>
        <strain evidence="11 13">DSM 18447</strain>
    </source>
</reference>
<protein>
    <submittedName>
        <fullName evidence="11">Efflux RND transporter periplasmic adaptor subunit</fullName>
    </submittedName>
    <submittedName>
        <fullName evidence="10">Membrane fusion protein, multidrug efflux system</fullName>
    </submittedName>
</protein>
<dbReference type="NCBIfam" id="TIGR01730">
    <property type="entry name" value="RND_mfp"/>
    <property type="match status" value="1"/>
</dbReference>
<dbReference type="EMBL" id="CP067140">
    <property type="protein sequence ID" value="WCR01528.1"/>
    <property type="molecule type" value="Genomic_DNA"/>
</dbReference>
<dbReference type="AlphaFoldDB" id="A0AA45W655"/>
<dbReference type="InterPro" id="IPR058624">
    <property type="entry name" value="MdtA-like_HH"/>
</dbReference>
<comment type="subcellular location">
    <subcellularLocation>
        <location evidence="1">Cell envelope</location>
    </subcellularLocation>
</comment>
<keyword evidence="13" id="KW-1185">Reference proteome</keyword>
<dbReference type="InterPro" id="IPR058625">
    <property type="entry name" value="MdtA-like_BSH"/>
</dbReference>
<feature type="domain" description="Multidrug resistance protein MdtA-like alpha-helical hairpin" evidence="6">
    <location>
        <begin position="101"/>
        <end position="169"/>
    </location>
</feature>
<dbReference type="Pfam" id="PF25917">
    <property type="entry name" value="BSH_RND"/>
    <property type="match status" value="1"/>
</dbReference>
<gene>
    <name evidence="11" type="ORF">JHX88_11280</name>
    <name evidence="10" type="ORF">SAMN05421772_111112</name>
</gene>
<feature type="domain" description="Multidrug resistance protein MdtA-like beta-barrel" evidence="8">
    <location>
        <begin position="206"/>
        <end position="294"/>
    </location>
</feature>
<feature type="chain" id="PRO_5041427753" evidence="5">
    <location>
        <begin position="26"/>
        <end position="407"/>
    </location>
</feature>
<evidence type="ECO:0000313" key="13">
    <source>
        <dbReference type="Proteomes" id="UP001215549"/>
    </source>
</evidence>
<evidence type="ECO:0000313" key="10">
    <source>
        <dbReference type="EMBL" id="SIS99219.1"/>
    </source>
</evidence>
<dbReference type="GO" id="GO:0005886">
    <property type="term" value="C:plasma membrane"/>
    <property type="evidence" value="ECO:0007669"/>
    <property type="project" value="TreeGrafter"/>
</dbReference>
<accession>A0AA45W655</accession>
<dbReference type="Gene3D" id="2.40.420.20">
    <property type="match status" value="1"/>
</dbReference>
<feature type="domain" description="Multidrug resistance protein MdtA-like C-terminal permuted SH3" evidence="9">
    <location>
        <begin position="298"/>
        <end position="356"/>
    </location>
</feature>
<organism evidence="10 12">
    <name type="scientific">Paracoccus saliphilus</name>
    <dbReference type="NCBI Taxonomy" id="405559"/>
    <lineage>
        <taxon>Bacteria</taxon>
        <taxon>Pseudomonadati</taxon>
        <taxon>Pseudomonadota</taxon>
        <taxon>Alphaproteobacteria</taxon>
        <taxon>Rhodobacterales</taxon>
        <taxon>Paracoccaceae</taxon>
        <taxon>Paracoccus</taxon>
    </lineage>
</organism>
<dbReference type="InterPro" id="IPR006143">
    <property type="entry name" value="RND_pump_MFP"/>
</dbReference>
<evidence type="ECO:0000259" key="8">
    <source>
        <dbReference type="Pfam" id="PF25944"/>
    </source>
</evidence>
<dbReference type="GO" id="GO:0030313">
    <property type="term" value="C:cell envelope"/>
    <property type="evidence" value="ECO:0007669"/>
    <property type="project" value="UniProtKB-SubCell"/>
</dbReference>
<dbReference type="PANTHER" id="PTHR30158:SF3">
    <property type="entry name" value="MULTIDRUG EFFLUX PUMP SUBUNIT ACRA-RELATED"/>
    <property type="match status" value="1"/>
</dbReference>
<dbReference type="Pfam" id="PF25967">
    <property type="entry name" value="RND-MFP_C"/>
    <property type="match status" value="1"/>
</dbReference>